<proteinExistence type="predicted"/>
<evidence type="ECO:0000313" key="1">
    <source>
        <dbReference type="EMBL" id="SVE28909.1"/>
    </source>
</evidence>
<sequence>MNRKLNRRAREIFNNTPGLNPKFFTLFACILIVAHAMAEGPTPNPAADKAVLERAACRLLRTKDRSTLEVLASLSLKGFSCESLRTRRQVYLGNRGLGGVSDYNEQQWKCCKFL</sequence>
<accession>A0A383CA26</accession>
<dbReference type="EMBL" id="UINC01207008">
    <property type="protein sequence ID" value="SVE28909.1"/>
    <property type="molecule type" value="Genomic_DNA"/>
</dbReference>
<gene>
    <name evidence="1" type="ORF">METZ01_LOCUS481763</name>
</gene>
<organism evidence="1">
    <name type="scientific">marine metagenome</name>
    <dbReference type="NCBI Taxonomy" id="408172"/>
    <lineage>
        <taxon>unclassified sequences</taxon>
        <taxon>metagenomes</taxon>
        <taxon>ecological metagenomes</taxon>
    </lineage>
</organism>
<protein>
    <submittedName>
        <fullName evidence="1">Uncharacterized protein</fullName>
    </submittedName>
</protein>
<dbReference type="AlphaFoldDB" id="A0A383CA26"/>
<reference evidence="1" key="1">
    <citation type="submission" date="2018-05" db="EMBL/GenBank/DDBJ databases">
        <authorList>
            <person name="Lanie J.A."/>
            <person name="Ng W.-L."/>
            <person name="Kazmierczak K.M."/>
            <person name="Andrzejewski T.M."/>
            <person name="Davidsen T.M."/>
            <person name="Wayne K.J."/>
            <person name="Tettelin H."/>
            <person name="Glass J.I."/>
            <person name="Rusch D."/>
            <person name="Podicherti R."/>
            <person name="Tsui H.-C.T."/>
            <person name="Winkler M.E."/>
        </authorList>
    </citation>
    <scope>NUCLEOTIDE SEQUENCE</scope>
</reference>
<name>A0A383CA26_9ZZZZ</name>